<evidence type="ECO:0000313" key="2">
    <source>
        <dbReference type="Proteomes" id="UP000237229"/>
    </source>
</evidence>
<gene>
    <name evidence="1" type="ORF">C3Z13_11130</name>
</gene>
<dbReference type="RefSeq" id="WP_103855950.1">
    <property type="nucleotide sequence ID" value="NZ_CBCSDH010000005.1"/>
</dbReference>
<dbReference type="EMBL" id="PQVI01000152">
    <property type="protein sequence ID" value="POY41608.1"/>
    <property type="molecule type" value="Genomic_DNA"/>
</dbReference>
<accession>A0ABX4ZQ44</accession>
<proteinExistence type="predicted"/>
<keyword evidence="2" id="KW-1185">Reference proteome</keyword>
<dbReference type="Proteomes" id="UP000237229">
    <property type="component" value="Unassembled WGS sequence"/>
</dbReference>
<protein>
    <recommendedName>
        <fullName evidence="3">DUF4868 domain-containing protein</fullName>
    </recommendedName>
</protein>
<name>A0ABX4ZQ44_9PAST</name>
<sequence>MKIFAIVDNRVMRFKLDQSAQNLAEDVFNNAKIRFNFEEEIEFSADYKPSTNECFLIRDFNSSVNFNLLRTDIDAIDELGNNGNVALNDIRAIFALDSDGNILVQYFDKRNIIDLSRTFISRFTAQSHEFVAATTNGISLSNEIIAVISSNNEIRFKSMQLLRHIFDMDQYFRAATDDEVNTFLQRSNSFDIEPTFNIERVDDSTVRKKITIINNSQVLEKYTVSELIEAARSVNYPIPTNESTDKLLIPAEKRAFKDLLQFLSSNIYKDPITGETRITNSSRPYNR</sequence>
<evidence type="ECO:0008006" key="3">
    <source>
        <dbReference type="Google" id="ProtNLM"/>
    </source>
</evidence>
<organism evidence="1 2">
    <name type="scientific">Avibacterium endocarditidis</name>
    <dbReference type="NCBI Taxonomy" id="380674"/>
    <lineage>
        <taxon>Bacteria</taxon>
        <taxon>Pseudomonadati</taxon>
        <taxon>Pseudomonadota</taxon>
        <taxon>Gammaproteobacteria</taxon>
        <taxon>Pasteurellales</taxon>
        <taxon>Pasteurellaceae</taxon>
        <taxon>Avibacterium</taxon>
    </lineage>
</organism>
<reference evidence="1 2" key="1">
    <citation type="submission" date="2018-02" db="EMBL/GenBank/DDBJ databases">
        <title>Classification genera of Pasteurellaceae by whole genome sequence comparison.</title>
        <authorList>
            <person name="Christensen H."/>
        </authorList>
    </citation>
    <scope>NUCLEOTIDE SEQUENCE [LARGE SCALE GENOMIC DNA]</scope>
    <source>
        <strain evidence="1 2">20186H4H1</strain>
    </source>
</reference>
<evidence type="ECO:0000313" key="1">
    <source>
        <dbReference type="EMBL" id="POY41608.1"/>
    </source>
</evidence>
<comment type="caution">
    <text evidence="1">The sequence shown here is derived from an EMBL/GenBank/DDBJ whole genome shotgun (WGS) entry which is preliminary data.</text>
</comment>